<evidence type="ECO:0000313" key="1">
    <source>
        <dbReference type="Proteomes" id="UP000515154"/>
    </source>
</evidence>
<feature type="non-terminal residue" evidence="2">
    <location>
        <position position="1"/>
    </location>
</feature>
<accession>A0A6P7TZV9</accession>
<dbReference type="SUPFAM" id="SSF48371">
    <property type="entry name" value="ARM repeat"/>
    <property type="match status" value="1"/>
</dbReference>
<dbReference type="InterPro" id="IPR016024">
    <property type="entry name" value="ARM-type_fold"/>
</dbReference>
<protein>
    <submittedName>
        <fullName evidence="2">Uncharacterized protein LOC115231431</fullName>
    </submittedName>
</protein>
<organism evidence="1 2">
    <name type="scientific">Octopus sinensis</name>
    <name type="common">East Asian common octopus</name>
    <dbReference type="NCBI Taxonomy" id="2607531"/>
    <lineage>
        <taxon>Eukaryota</taxon>
        <taxon>Metazoa</taxon>
        <taxon>Spiralia</taxon>
        <taxon>Lophotrochozoa</taxon>
        <taxon>Mollusca</taxon>
        <taxon>Cephalopoda</taxon>
        <taxon>Coleoidea</taxon>
        <taxon>Octopodiformes</taxon>
        <taxon>Octopoda</taxon>
        <taxon>Incirrata</taxon>
        <taxon>Octopodidae</taxon>
        <taxon>Octopus</taxon>
    </lineage>
</organism>
<sequence>IFLPQLGLEKQEKVCSNCFPVADLVAKARSSSINFRIVAAKQLAEFSRDTAMVPKVVEVGGVQALVALATVDQAEIQEGVMQGLHSLSMHQTLHNTLIQSGAVKAISHILEKSSKHGNISADGISAIHIFCKTPGLITKVLQDGALLPVLNLCHSGGAVSLVAMKTLCIIAKDKETHSIIVDSQRVQALPQIFLFLNSTEPQMQSAAVKILTYISASNNWCRHQLIQKDMACGQNINSLLKGSTWQQEVLTMATALVANLAVCSSDTVCLSNLQKTLCSLLHRDNLDTETLLNILRGIANFSKFKLNTPTLMQYLPEIIRKGLMSEHTQTKQQTMRAISFLLAYMPEQTTEHLLREGAGAYLIGISCFEKFFKMMNEFFSKTCPEIGDISAF</sequence>
<dbReference type="KEGG" id="osn:115231431"/>
<dbReference type="Gene3D" id="1.25.10.10">
    <property type="entry name" value="Leucine-rich Repeat Variant"/>
    <property type="match status" value="2"/>
</dbReference>
<dbReference type="AlphaFoldDB" id="A0A6P7TZV9"/>
<dbReference type="Proteomes" id="UP000515154">
    <property type="component" value="Unplaced"/>
</dbReference>
<gene>
    <name evidence="2" type="primary">LOC115231431</name>
</gene>
<keyword evidence="1" id="KW-1185">Reference proteome</keyword>
<name>A0A6P7TZV9_9MOLL</name>
<evidence type="ECO:0000313" key="2">
    <source>
        <dbReference type="RefSeq" id="XP_029657313.1"/>
    </source>
</evidence>
<reference evidence="2" key="1">
    <citation type="submission" date="2025-08" db="UniProtKB">
        <authorList>
            <consortium name="RefSeq"/>
        </authorList>
    </citation>
    <scope>IDENTIFICATION</scope>
</reference>
<dbReference type="InterPro" id="IPR011989">
    <property type="entry name" value="ARM-like"/>
</dbReference>
<dbReference type="RefSeq" id="XP_029657313.1">
    <property type="nucleotide sequence ID" value="XM_029801453.2"/>
</dbReference>
<proteinExistence type="predicted"/>